<keyword evidence="3" id="KW-1133">Transmembrane helix</keyword>
<evidence type="ECO:0000313" key="5">
    <source>
        <dbReference type="EMBL" id="OBV38023.1"/>
    </source>
</evidence>
<gene>
    <name evidence="5" type="ORF">ASR47_1004298</name>
</gene>
<comment type="catalytic activity">
    <reaction evidence="2">
        <text>2 GTP = 3',3'-c-di-GMP + 2 diphosphate</text>
        <dbReference type="Rhea" id="RHEA:24898"/>
        <dbReference type="ChEBI" id="CHEBI:33019"/>
        <dbReference type="ChEBI" id="CHEBI:37565"/>
        <dbReference type="ChEBI" id="CHEBI:58805"/>
        <dbReference type="EC" id="2.7.7.65"/>
    </reaction>
</comment>
<dbReference type="Pfam" id="PF22588">
    <property type="entry name" value="dCache_1_like"/>
    <property type="match status" value="1"/>
</dbReference>
<keyword evidence="3" id="KW-0812">Transmembrane</keyword>
<dbReference type="NCBIfam" id="TIGR00254">
    <property type="entry name" value="GGDEF"/>
    <property type="match status" value="1"/>
</dbReference>
<dbReference type="PATRIC" id="fig|1747903.4.peg.1557"/>
<dbReference type="Gene3D" id="3.30.450.20">
    <property type="entry name" value="PAS domain"/>
    <property type="match status" value="2"/>
</dbReference>
<dbReference type="EMBL" id="LOCQ01000059">
    <property type="protein sequence ID" value="OBV38023.1"/>
    <property type="molecule type" value="Genomic_DNA"/>
</dbReference>
<dbReference type="GO" id="GO:0005886">
    <property type="term" value="C:plasma membrane"/>
    <property type="evidence" value="ECO:0007669"/>
    <property type="project" value="TreeGrafter"/>
</dbReference>
<keyword evidence="3" id="KW-0472">Membrane</keyword>
<dbReference type="Gene3D" id="3.30.70.270">
    <property type="match status" value="1"/>
</dbReference>
<dbReference type="EC" id="2.7.7.65" evidence="1"/>
<dbReference type="InterPro" id="IPR029151">
    <property type="entry name" value="Sensor-like_sf"/>
</dbReference>
<feature type="transmembrane region" description="Helical" evidence="3">
    <location>
        <begin position="27"/>
        <end position="47"/>
    </location>
</feature>
<dbReference type="SUPFAM" id="SSF103190">
    <property type="entry name" value="Sensory domain-like"/>
    <property type="match status" value="1"/>
</dbReference>
<dbReference type="InterPro" id="IPR043128">
    <property type="entry name" value="Rev_trsase/Diguanyl_cyclase"/>
</dbReference>
<evidence type="ECO:0000259" key="4">
    <source>
        <dbReference type="PROSITE" id="PS50887"/>
    </source>
</evidence>
<feature type="domain" description="GGDEF" evidence="4">
    <location>
        <begin position="384"/>
        <end position="521"/>
    </location>
</feature>
<dbReference type="GO" id="GO:0052621">
    <property type="term" value="F:diguanylate cyclase activity"/>
    <property type="evidence" value="ECO:0007669"/>
    <property type="project" value="UniProtKB-EC"/>
</dbReference>
<dbReference type="InterPro" id="IPR000160">
    <property type="entry name" value="GGDEF_dom"/>
</dbReference>
<dbReference type="CDD" id="cd12915">
    <property type="entry name" value="PDC2_DGC_like"/>
    <property type="match status" value="1"/>
</dbReference>
<comment type="caution">
    <text evidence="5">The sequence shown here is derived from an EMBL/GenBank/DDBJ whole genome shotgun (WGS) entry which is preliminary data.</text>
</comment>
<evidence type="ECO:0000256" key="1">
    <source>
        <dbReference type="ARBA" id="ARBA00012528"/>
    </source>
</evidence>
<reference evidence="5 6" key="1">
    <citation type="submission" date="2016-04" db="EMBL/GenBank/DDBJ databases">
        <title>Draft genome sequence of Janthinobacterium psychrotolerans sp. nov., isolated from freshwater sediments in Denmark.</title>
        <authorList>
            <person name="Gong X."/>
            <person name="Skrivergaard S."/>
            <person name="Korsgaard B.S."/>
            <person name="Schreiber L."/>
            <person name="Marshall I.P."/>
            <person name="Finster K."/>
            <person name="Schramm A."/>
        </authorList>
    </citation>
    <scope>NUCLEOTIDE SEQUENCE [LARGE SCALE GENOMIC DNA]</scope>
    <source>
        <strain evidence="5 6">S3-2</strain>
    </source>
</reference>
<feature type="transmembrane region" description="Helical" evidence="3">
    <location>
        <begin position="301"/>
        <end position="320"/>
    </location>
</feature>
<name>A0A1A7C138_9BURK</name>
<dbReference type="Proteomes" id="UP000092713">
    <property type="component" value="Unassembled WGS sequence"/>
</dbReference>
<dbReference type="GO" id="GO:1902201">
    <property type="term" value="P:negative regulation of bacterial-type flagellum-dependent cell motility"/>
    <property type="evidence" value="ECO:0007669"/>
    <property type="project" value="TreeGrafter"/>
</dbReference>
<dbReference type="InterPro" id="IPR054327">
    <property type="entry name" value="His-kinase-like_sensor"/>
</dbReference>
<dbReference type="SUPFAM" id="SSF55073">
    <property type="entry name" value="Nucleotide cyclase"/>
    <property type="match status" value="1"/>
</dbReference>
<dbReference type="STRING" id="1747903.ASR47_1004298"/>
<dbReference type="PANTHER" id="PTHR45138">
    <property type="entry name" value="REGULATORY COMPONENTS OF SENSORY TRANSDUCTION SYSTEM"/>
    <property type="match status" value="1"/>
</dbReference>
<dbReference type="InterPro" id="IPR029787">
    <property type="entry name" value="Nucleotide_cyclase"/>
</dbReference>
<dbReference type="SMART" id="SM00267">
    <property type="entry name" value="GGDEF"/>
    <property type="match status" value="1"/>
</dbReference>
<evidence type="ECO:0000256" key="3">
    <source>
        <dbReference type="SAM" id="Phobius"/>
    </source>
</evidence>
<proteinExistence type="predicted"/>
<protein>
    <recommendedName>
        <fullName evidence="1">diguanylate cyclase</fullName>
        <ecNumber evidence="1">2.7.7.65</ecNumber>
    </recommendedName>
</protein>
<dbReference type="InterPro" id="IPR050469">
    <property type="entry name" value="Diguanylate_Cyclase"/>
</dbReference>
<dbReference type="GO" id="GO:0043709">
    <property type="term" value="P:cell adhesion involved in single-species biofilm formation"/>
    <property type="evidence" value="ECO:0007669"/>
    <property type="project" value="TreeGrafter"/>
</dbReference>
<organism evidence="5 6">
    <name type="scientific">Janthinobacterium psychrotolerans</name>
    <dbReference type="NCBI Taxonomy" id="1747903"/>
    <lineage>
        <taxon>Bacteria</taxon>
        <taxon>Pseudomonadati</taxon>
        <taxon>Pseudomonadota</taxon>
        <taxon>Betaproteobacteria</taxon>
        <taxon>Burkholderiales</taxon>
        <taxon>Oxalobacteraceae</taxon>
        <taxon>Janthinobacterium</taxon>
    </lineage>
</organism>
<dbReference type="CDD" id="cd12914">
    <property type="entry name" value="PDC1_DGC_like"/>
    <property type="match status" value="1"/>
</dbReference>
<evidence type="ECO:0000313" key="6">
    <source>
        <dbReference type="Proteomes" id="UP000092713"/>
    </source>
</evidence>
<dbReference type="PANTHER" id="PTHR45138:SF9">
    <property type="entry name" value="DIGUANYLATE CYCLASE DGCM-RELATED"/>
    <property type="match status" value="1"/>
</dbReference>
<keyword evidence="6" id="KW-1185">Reference proteome</keyword>
<sequence>MNPMEIQAAPPAIPGTRWIKLSLSKRVAFLVVCLCIALVALDAWQLWRTRAFQLRETEIASVNLAKSLSQHAYDTFKEADTVLVGLAERMENGDSNELKFDRLHALLAARVAELPQLHGLFIYGPGGAWVVNSQPGQPARLNNSDREYFIYHKTHSTRSPHIGLPIRSKSTGEWIVTISRRLNARDGTFAGVILATIRMDYFREFFESFDIGKHGALLVATDKGTIILRRPFDIAYFGRDISAGPLFSKYLHQAPVATNIFTSSLDGVTRINSHRRSAAYPLVILAALSRDDALANWRMDVLTHGAVMTLLVAGLGFLGFRLTRQIERRTTAEAALLESRAELLAANEALEQIAMQDGLTGLANRRCFDLALAKEFSHARRTGTPISLIMIDVDNFKQYNDIYGHAAGDACLRQVGAVVGGAVNRPCDLSARYGGEELVVLLPGTDAAGAWCVAESIRRQVAALIVPHSGAAAGFVTVSAGVHTFEKFDAASTQVQLIVAADQGLYQAKALGRNRVCVKEVNSRVDALERA</sequence>
<dbReference type="PROSITE" id="PS50887">
    <property type="entry name" value="GGDEF"/>
    <property type="match status" value="1"/>
</dbReference>
<dbReference type="FunFam" id="3.30.70.270:FF:000001">
    <property type="entry name" value="Diguanylate cyclase domain protein"/>
    <property type="match status" value="1"/>
</dbReference>
<dbReference type="Pfam" id="PF00990">
    <property type="entry name" value="GGDEF"/>
    <property type="match status" value="1"/>
</dbReference>
<accession>A0A1A7C138</accession>
<dbReference type="CDD" id="cd01949">
    <property type="entry name" value="GGDEF"/>
    <property type="match status" value="1"/>
</dbReference>
<dbReference type="AlphaFoldDB" id="A0A1A7C138"/>
<evidence type="ECO:0000256" key="2">
    <source>
        <dbReference type="ARBA" id="ARBA00034247"/>
    </source>
</evidence>